<protein>
    <submittedName>
        <fullName evidence="8">PLD nuclease N-terminal domain-containing protein</fullName>
    </submittedName>
</protein>
<feature type="transmembrane region" description="Helical" evidence="6">
    <location>
        <begin position="13"/>
        <end position="33"/>
    </location>
</feature>
<evidence type="ECO:0000259" key="7">
    <source>
        <dbReference type="Pfam" id="PF13396"/>
    </source>
</evidence>
<evidence type="ECO:0000256" key="5">
    <source>
        <dbReference type="ARBA" id="ARBA00023136"/>
    </source>
</evidence>
<keyword evidence="3 6" id="KW-0812">Transmembrane</keyword>
<dbReference type="Proteomes" id="UP001256711">
    <property type="component" value="Unassembled WGS sequence"/>
</dbReference>
<dbReference type="RefSeq" id="WP_278529643.1">
    <property type="nucleotide sequence ID" value="NZ_CAJJLU010000001.1"/>
</dbReference>
<evidence type="ECO:0000256" key="4">
    <source>
        <dbReference type="ARBA" id="ARBA00022989"/>
    </source>
</evidence>
<gene>
    <name evidence="8" type="ORF">P7H43_00605</name>
</gene>
<evidence type="ECO:0000313" key="8">
    <source>
        <dbReference type="EMBL" id="MDT2808999.1"/>
    </source>
</evidence>
<accession>A0AAW8TVC8</accession>
<comment type="caution">
    <text evidence="8">The sequence shown here is derived from an EMBL/GenBank/DDBJ whole genome shotgun (WGS) entry which is preliminary data.</text>
</comment>
<organism evidence="8 9">
    <name type="scientific">Enterococcus asini</name>
    <dbReference type="NCBI Taxonomy" id="57732"/>
    <lineage>
        <taxon>Bacteria</taxon>
        <taxon>Bacillati</taxon>
        <taxon>Bacillota</taxon>
        <taxon>Bacilli</taxon>
        <taxon>Lactobacillales</taxon>
        <taxon>Enterococcaceae</taxon>
        <taxon>Enterococcus</taxon>
    </lineage>
</organism>
<comment type="subcellular location">
    <subcellularLocation>
        <location evidence="1">Cell membrane</location>
        <topology evidence="1">Multi-pass membrane protein</topology>
    </subcellularLocation>
</comment>
<dbReference type="InterPro" id="IPR027379">
    <property type="entry name" value="CLS_N"/>
</dbReference>
<keyword evidence="4 6" id="KW-1133">Transmembrane helix</keyword>
<evidence type="ECO:0000256" key="6">
    <source>
        <dbReference type="SAM" id="Phobius"/>
    </source>
</evidence>
<evidence type="ECO:0000256" key="1">
    <source>
        <dbReference type="ARBA" id="ARBA00004651"/>
    </source>
</evidence>
<dbReference type="Pfam" id="PF13396">
    <property type="entry name" value="PLDc_N"/>
    <property type="match status" value="1"/>
</dbReference>
<evidence type="ECO:0000256" key="3">
    <source>
        <dbReference type="ARBA" id="ARBA00022692"/>
    </source>
</evidence>
<dbReference type="AlphaFoldDB" id="A0AAW8TVC8"/>
<dbReference type="GO" id="GO:0005886">
    <property type="term" value="C:plasma membrane"/>
    <property type="evidence" value="ECO:0007669"/>
    <property type="project" value="UniProtKB-SubCell"/>
</dbReference>
<proteinExistence type="predicted"/>
<name>A0AAW8TVC8_9ENTE</name>
<dbReference type="EMBL" id="JARQBJ010000001">
    <property type="protein sequence ID" value="MDT2808999.1"/>
    <property type="molecule type" value="Genomic_DNA"/>
</dbReference>
<sequence>MTKIDQLQEYLPVLLPLIILQLGLAVYTVVDVWRHPHYKRGSKLLWTLVGALLSFIGPILYFALGKGEEE</sequence>
<keyword evidence="2" id="KW-1003">Cell membrane</keyword>
<evidence type="ECO:0000313" key="9">
    <source>
        <dbReference type="Proteomes" id="UP001256711"/>
    </source>
</evidence>
<feature type="transmembrane region" description="Helical" evidence="6">
    <location>
        <begin position="45"/>
        <end position="64"/>
    </location>
</feature>
<keyword evidence="5 6" id="KW-0472">Membrane</keyword>
<reference evidence="8" key="1">
    <citation type="submission" date="2023-03" db="EMBL/GenBank/DDBJ databases">
        <authorList>
            <person name="Shen W."/>
            <person name="Cai J."/>
        </authorList>
    </citation>
    <scope>NUCLEOTIDE SEQUENCE</scope>
    <source>
        <strain evidence="8">B226-2</strain>
    </source>
</reference>
<evidence type="ECO:0000256" key="2">
    <source>
        <dbReference type="ARBA" id="ARBA00022475"/>
    </source>
</evidence>
<feature type="domain" description="Cardiolipin synthase N-terminal" evidence="7">
    <location>
        <begin position="24"/>
        <end position="65"/>
    </location>
</feature>